<dbReference type="AlphaFoldDB" id="A0A5A5U1G5"/>
<comment type="caution">
    <text evidence="1">The sequence shown here is derived from an EMBL/GenBank/DDBJ whole genome shotgun (WGS) entry which is preliminary data.</text>
</comment>
<organism evidence="1 2">
    <name type="scientific">Leuconostoc citreum</name>
    <dbReference type="NCBI Taxonomy" id="33964"/>
    <lineage>
        <taxon>Bacteria</taxon>
        <taxon>Bacillati</taxon>
        <taxon>Bacillota</taxon>
        <taxon>Bacilli</taxon>
        <taxon>Lactobacillales</taxon>
        <taxon>Lactobacillaceae</taxon>
        <taxon>Leuconostoc</taxon>
    </lineage>
</organism>
<evidence type="ECO:0000313" key="2">
    <source>
        <dbReference type="Proteomes" id="UP000323274"/>
    </source>
</evidence>
<dbReference type="SUPFAM" id="SSF116965">
    <property type="entry name" value="Hypothetical protein MPN330"/>
    <property type="match status" value="1"/>
</dbReference>
<protein>
    <recommendedName>
        <fullName evidence="3">Type I restriction endonuclease subunit R</fullName>
    </recommendedName>
</protein>
<evidence type="ECO:0008006" key="3">
    <source>
        <dbReference type="Google" id="ProtNLM"/>
    </source>
</evidence>
<name>A0A5A5U1G5_LEUCI</name>
<proteinExistence type="predicted"/>
<sequence length="309" mass="36080">MTLEDHLSPEIKQLIDRAQTEMSQKNWHDAAETLITVYESLTTFDINYRLVTALFMDEQYQLAASYADDFLYNYLEEETDFRMVVTLAIQNQNFVYAQQIAVLWHDEVVKSAVLKDIRRAESEAQETMATTFQTIGRQFYHLSDYDMLQQRDRYESARHLPVAEFVKGAQFLLVDPYVTPIIRATLFEDLQKLQVEGDIAYRWLDDKTYTINLSQVSLLVDSPIFETVADLLDERLGHDDPIAMDMLAQQVRFEMTLLYPRVTEIITNPEAWVTASIAQYYDKSTDNEPAEQRKWHQHVRSLIASFFAN</sequence>
<dbReference type="Proteomes" id="UP000323274">
    <property type="component" value="Unassembled WGS sequence"/>
</dbReference>
<evidence type="ECO:0000313" key="1">
    <source>
        <dbReference type="EMBL" id="GDZ83886.1"/>
    </source>
</evidence>
<gene>
    <name evidence="1" type="ORF">LCIT_11280</name>
</gene>
<reference evidence="1 2" key="1">
    <citation type="submission" date="2019-04" db="EMBL/GenBank/DDBJ databases">
        <title>A pseudo-fructophilic Leuconostoc citreum strain F192-5 isolated from peel of satsuma mandarin: the first report for isolation and characterization of strain-dependent fructophilic-like characteristics.</title>
        <authorList>
            <person name="Maeno S."/>
            <person name="Tanizawa Y."/>
            <person name="Kajikawa A."/>
            <person name="Kanesaki Y."/>
            <person name="Kubota E."/>
            <person name="Arita M."/>
            <person name="Leon D."/>
            <person name="Endo A."/>
        </authorList>
    </citation>
    <scope>NUCLEOTIDE SEQUENCE [LARGE SCALE GENOMIC DNA]</scope>
    <source>
        <strain evidence="1 2">F192-5</strain>
    </source>
</reference>
<accession>A0A5A5U1G5</accession>
<dbReference type="EMBL" id="BJJW01000006">
    <property type="protein sequence ID" value="GDZ83886.1"/>
    <property type="molecule type" value="Genomic_DNA"/>
</dbReference>
<dbReference type="RefSeq" id="WP_004904216.1">
    <property type="nucleotide sequence ID" value="NZ_BJJW01000006.1"/>
</dbReference>